<dbReference type="InterPro" id="IPR043519">
    <property type="entry name" value="NT_sf"/>
</dbReference>
<dbReference type="AlphaFoldDB" id="A0AAE6R7V1"/>
<reference evidence="2 3" key="1">
    <citation type="submission" date="2019-05" db="EMBL/GenBank/DDBJ databases">
        <title>Complete genome sequence of Pseudomonas Pseudomonas resinovorans.</title>
        <authorList>
            <person name="Chen H.-P."/>
        </authorList>
    </citation>
    <scope>NUCLEOTIDE SEQUENCE [LARGE SCALE GENOMIC DNA]</scope>
    <source>
        <strain evidence="2 3">TCU-CK1</strain>
    </source>
</reference>
<organism evidence="2 3">
    <name type="scientific">Pseudomonas monteilii</name>
    <dbReference type="NCBI Taxonomy" id="76759"/>
    <lineage>
        <taxon>Bacteria</taxon>
        <taxon>Pseudomonadati</taxon>
        <taxon>Pseudomonadota</taxon>
        <taxon>Gammaproteobacteria</taxon>
        <taxon>Pseudomonadales</taxon>
        <taxon>Pseudomonadaceae</taxon>
        <taxon>Pseudomonas</taxon>
    </lineage>
</organism>
<dbReference type="SUPFAM" id="SSF81301">
    <property type="entry name" value="Nucleotidyltransferase"/>
    <property type="match status" value="1"/>
</dbReference>
<name>A0AAE6R7V1_9PSED</name>
<dbReference type="Pfam" id="PF01909">
    <property type="entry name" value="NTP_transf_2"/>
    <property type="match status" value="1"/>
</dbReference>
<dbReference type="CDD" id="cd05403">
    <property type="entry name" value="NT_KNTase_like"/>
    <property type="match status" value="1"/>
</dbReference>
<dbReference type="Gene3D" id="3.30.460.10">
    <property type="entry name" value="Beta Polymerase, domain 2"/>
    <property type="match status" value="1"/>
</dbReference>
<dbReference type="GO" id="GO:0016779">
    <property type="term" value="F:nucleotidyltransferase activity"/>
    <property type="evidence" value="ECO:0007669"/>
    <property type="project" value="UniProtKB-KW"/>
</dbReference>
<dbReference type="RefSeq" id="WP_201296079.1">
    <property type="nucleotide sequence ID" value="NZ_CP040324.1"/>
</dbReference>
<gene>
    <name evidence="2" type="ORF">TCK1_630</name>
</gene>
<evidence type="ECO:0000313" key="3">
    <source>
        <dbReference type="Proteomes" id="UP000464593"/>
    </source>
</evidence>
<proteinExistence type="predicted"/>
<keyword evidence="2" id="KW-0808">Transferase</keyword>
<keyword evidence="2" id="KW-0548">Nucleotidyltransferase</keyword>
<evidence type="ECO:0000313" key="2">
    <source>
        <dbReference type="EMBL" id="QHB25976.1"/>
    </source>
</evidence>
<sequence>MMAHIYAFGSVCRGEVTPESDVDLLAVTHGNDLRFNQDLYSVYSYPRLAEIWSEGSPFAWHLSLESRLLYSPDNSDYLRDLGTPAAYTYAARDCQKFFQLFVCSANALRAMTNSPVFELSTVFLAVRNFATCYSLGTGKPDFSRHSALGLGVNSLKISSDVFRILERARLLCTRGIGEMLSQEEAASVKLALGEINDWMRNLLITVASHERFQ</sequence>
<accession>A0AAE6R7V1</accession>
<dbReference type="EMBL" id="CP040324">
    <property type="protein sequence ID" value="QHB25976.1"/>
    <property type="molecule type" value="Genomic_DNA"/>
</dbReference>
<feature type="domain" description="Polymerase nucleotidyl transferase" evidence="1">
    <location>
        <begin position="4"/>
        <end position="32"/>
    </location>
</feature>
<protein>
    <submittedName>
        <fullName evidence="2">Bifunctional uridylyltransferase/uridylyl-removing protein</fullName>
    </submittedName>
</protein>
<evidence type="ECO:0000259" key="1">
    <source>
        <dbReference type="Pfam" id="PF01909"/>
    </source>
</evidence>
<dbReference type="InterPro" id="IPR002934">
    <property type="entry name" value="Polymerase_NTP_transf_dom"/>
</dbReference>
<dbReference type="Proteomes" id="UP000464593">
    <property type="component" value="Chromosome"/>
</dbReference>